<protein>
    <submittedName>
        <fullName evidence="3">TIGR04222 domain-containing membrane protein</fullName>
    </submittedName>
</protein>
<proteinExistence type="predicted"/>
<accession>A0ABX8BQH3</accession>
<evidence type="ECO:0000256" key="1">
    <source>
        <dbReference type="SAM" id="MobiDB-lite"/>
    </source>
</evidence>
<reference evidence="3 4" key="1">
    <citation type="submission" date="2021-05" db="EMBL/GenBank/DDBJ databases">
        <title>Direct Submission.</title>
        <authorList>
            <person name="Li K."/>
            <person name="Gao J."/>
        </authorList>
    </citation>
    <scope>NUCLEOTIDE SEQUENCE [LARGE SCALE GENOMIC DNA]</scope>
    <source>
        <strain evidence="3 4">Mg02</strain>
    </source>
</reference>
<feature type="transmembrane region" description="Helical" evidence="2">
    <location>
        <begin position="145"/>
        <end position="165"/>
    </location>
</feature>
<keyword evidence="2" id="KW-1133">Transmembrane helix</keyword>
<keyword evidence="2" id="KW-0812">Transmembrane</keyword>
<evidence type="ECO:0000313" key="3">
    <source>
        <dbReference type="EMBL" id="QUX23332.1"/>
    </source>
</evidence>
<dbReference type="NCBIfam" id="TIGR04222">
    <property type="entry name" value="near_uncomplex"/>
    <property type="match status" value="1"/>
</dbReference>
<feature type="compositionally biased region" description="Gly residues" evidence="1">
    <location>
        <begin position="263"/>
        <end position="274"/>
    </location>
</feature>
<name>A0ABX8BQH3_9ACTN</name>
<organism evidence="3 4">
    <name type="scientific">Nocardiopsis changdeensis</name>
    <dbReference type="NCBI Taxonomy" id="2831969"/>
    <lineage>
        <taxon>Bacteria</taxon>
        <taxon>Bacillati</taxon>
        <taxon>Actinomycetota</taxon>
        <taxon>Actinomycetes</taxon>
        <taxon>Streptosporangiales</taxon>
        <taxon>Nocardiopsidaceae</taxon>
        <taxon>Nocardiopsis</taxon>
    </lineage>
</organism>
<feature type="region of interest" description="Disordered" evidence="1">
    <location>
        <begin position="257"/>
        <end position="309"/>
    </location>
</feature>
<dbReference type="Proteomes" id="UP000676079">
    <property type="component" value="Chromosome"/>
</dbReference>
<feature type="transmembrane region" description="Helical" evidence="2">
    <location>
        <begin position="6"/>
        <end position="26"/>
    </location>
</feature>
<keyword evidence="4" id="KW-1185">Reference proteome</keyword>
<gene>
    <name evidence="3" type="ORF">KGD84_02760</name>
</gene>
<keyword evidence="2" id="KW-0472">Membrane</keyword>
<sequence length="309" mass="31802">MSPGLPVIVATLVLTVLGLYQGLVAVPRNRRLSPDPDARELALLRGRSRAVATAVTALLASGHVAVGPSAAEGAGDSGLRFPEAAGAPGHPLDAAALEALRRVPSRHCLGLLVDDAAVAAVLERMERSLRRRGHLWQRWQRPLKLWPCVFAFLSVPVAVAAVMNLPAEATGNLLEASLVLVAATTLGAVLTAGGRYVSRAGAARLRRARREHAALDPGRSFRWDVRDPDSVVMACALFGESGLPQWRDLRMYETAPAPRRRGGGGGSGDGGGFNFAGAHHGDRESGWGGGDGGGDGGGGGGDGGGGGGF</sequence>
<dbReference type="InterPro" id="IPR026467">
    <property type="entry name" value="Ser/Gly_Cys_C_dom"/>
</dbReference>
<dbReference type="RefSeq" id="WP_220564555.1">
    <property type="nucleotide sequence ID" value="NZ_CP074133.1"/>
</dbReference>
<evidence type="ECO:0000313" key="4">
    <source>
        <dbReference type="Proteomes" id="UP000676079"/>
    </source>
</evidence>
<feature type="transmembrane region" description="Helical" evidence="2">
    <location>
        <begin position="177"/>
        <end position="197"/>
    </location>
</feature>
<feature type="compositionally biased region" description="Gly residues" evidence="1">
    <location>
        <begin position="286"/>
        <end position="309"/>
    </location>
</feature>
<evidence type="ECO:0000256" key="2">
    <source>
        <dbReference type="SAM" id="Phobius"/>
    </source>
</evidence>
<dbReference type="EMBL" id="CP074133">
    <property type="protein sequence ID" value="QUX23332.1"/>
    <property type="molecule type" value="Genomic_DNA"/>
</dbReference>